<keyword evidence="5" id="KW-0539">Nucleus</keyword>
<sequence length="514" mass="59304">MLLIQTYSATMFPPSLQKGEGFGAEQVAEVRALEEEACLRGAQLQSLLQKWEEFDDNCASLEKDLEVLISSLPSLSLVEETEERLLERISFYQQIKRNIDAKHARLCQTLNEGRQLAASVSCPEPEAQIAKLEEQWLSLNKRIDQELHRLQTLLKHLLSYSRDSDELTRWLESSQQTLNYWKEQSLNVSQDLNTIRSNIDRFFLQMEKLPSREAISEMISWMNTVEPQVVGEDAELPPSSVSLVKRLLQKLKEFRMEMDYKQWIVDFVNQSLLQLSTCDVESKRYERTEFAEHLGEMNRQWQRVHGTLNRKIQYLEQLLESITENENKIQNVNSWLEAQEKRLKTLQKPESAVSMEKLLLDCQDVENQLAVKSKALDELRQSSLTMDGGDRPLLEDMASGINELCQKRNSVTSQVHQLRASVQTVLQEWKACDKLYDEAHMKTAQLTYSMEHSKPAVLSLQALDCQVQNLEALQDEAENGERSWEKLLEVIGRLKDSCPSIAGIIEEKYQDAHA</sequence>
<dbReference type="AlphaFoldDB" id="A6HC92"/>
<name>A6HC92_RAT</name>
<reference evidence="7" key="1">
    <citation type="submission" date="2005-09" db="EMBL/GenBank/DDBJ databases">
        <authorList>
            <person name="Mural R.J."/>
            <person name="Li P.W."/>
            <person name="Adams M.D."/>
            <person name="Amanatides P.G."/>
            <person name="Baden-Tillson H."/>
            <person name="Barnstead M."/>
            <person name="Chin S.H."/>
            <person name="Dew I."/>
            <person name="Evans C.A."/>
            <person name="Ferriera S."/>
            <person name="Flanigan M."/>
            <person name="Fosler C."/>
            <person name="Glodek A."/>
            <person name="Gu Z."/>
            <person name="Holt R.A."/>
            <person name="Jennings D."/>
            <person name="Kraft C.L."/>
            <person name="Lu F."/>
            <person name="Nguyen T."/>
            <person name="Nusskern D.R."/>
            <person name="Pfannkoch C.M."/>
            <person name="Sitter C."/>
            <person name="Sutton G.G."/>
            <person name="Venter J.C."/>
            <person name="Wang Z."/>
            <person name="Woodage T."/>
            <person name="Zheng X.H."/>
            <person name="Zhong F."/>
        </authorList>
    </citation>
    <scope>NUCLEOTIDE SEQUENCE [LARGE SCALE GENOMIC DNA]</scope>
    <source>
        <strain>BN</strain>
        <strain evidence="7">Sprague-Dawley</strain>
    </source>
</reference>
<evidence type="ECO:0000256" key="4">
    <source>
        <dbReference type="ARBA" id="ARBA00023136"/>
    </source>
</evidence>
<evidence type="ECO:0000256" key="3">
    <source>
        <dbReference type="ARBA" id="ARBA00022737"/>
    </source>
</evidence>
<comment type="subcellular location">
    <subcellularLocation>
        <location evidence="1">Nucleus membrane</location>
    </subcellularLocation>
</comment>
<evidence type="ECO:0000313" key="6">
    <source>
        <dbReference type="EMBL" id="EDM03647.1"/>
    </source>
</evidence>
<evidence type="ECO:0000256" key="1">
    <source>
        <dbReference type="ARBA" id="ARBA00004126"/>
    </source>
</evidence>
<proteinExistence type="predicted"/>
<dbReference type="InterPro" id="IPR018159">
    <property type="entry name" value="Spectrin/alpha-actinin"/>
</dbReference>
<dbReference type="CDD" id="cd00176">
    <property type="entry name" value="SPEC"/>
    <property type="match status" value="1"/>
</dbReference>
<evidence type="ECO:0000256" key="5">
    <source>
        <dbReference type="ARBA" id="ARBA00023242"/>
    </source>
</evidence>
<feature type="non-terminal residue" evidence="6">
    <location>
        <position position="514"/>
    </location>
</feature>
<keyword evidence="3" id="KW-0677">Repeat</keyword>
<dbReference type="EMBL" id="CH473947">
    <property type="protein sequence ID" value="EDM03647.1"/>
    <property type="molecule type" value="Genomic_DNA"/>
</dbReference>
<dbReference type="Proteomes" id="UP000234681">
    <property type="component" value="Chromosome 6"/>
</dbReference>
<protein>
    <submittedName>
        <fullName evidence="6">RCG62130, isoform CRA_a</fullName>
    </submittedName>
</protein>
<dbReference type="SMART" id="SM00150">
    <property type="entry name" value="SPEC"/>
    <property type="match status" value="3"/>
</dbReference>
<dbReference type="FunFam" id="1.20.58.60:FF:000133">
    <property type="entry name" value="nesprin-2 isoform X2"/>
    <property type="match status" value="1"/>
</dbReference>
<dbReference type="PANTHER" id="PTHR14514:SF4">
    <property type="entry name" value="NESPRIN-2"/>
    <property type="match status" value="1"/>
</dbReference>
<evidence type="ECO:0000313" key="7">
    <source>
        <dbReference type="Proteomes" id="UP000234681"/>
    </source>
</evidence>
<gene>
    <name evidence="6" type="ORF">rCG_62130</name>
</gene>
<evidence type="ECO:0000256" key="2">
    <source>
        <dbReference type="ARBA" id="ARBA00022553"/>
    </source>
</evidence>
<accession>A6HC92</accession>
<organism evidence="6 7">
    <name type="scientific">Rattus norvegicus</name>
    <name type="common">Rat</name>
    <dbReference type="NCBI Taxonomy" id="10116"/>
    <lineage>
        <taxon>Eukaryota</taxon>
        <taxon>Metazoa</taxon>
        <taxon>Chordata</taxon>
        <taxon>Craniata</taxon>
        <taxon>Vertebrata</taxon>
        <taxon>Euteleostomi</taxon>
        <taxon>Mammalia</taxon>
        <taxon>Eutheria</taxon>
        <taxon>Euarchontoglires</taxon>
        <taxon>Glires</taxon>
        <taxon>Rodentia</taxon>
        <taxon>Myomorpha</taxon>
        <taxon>Muroidea</taxon>
        <taxon>Muridae</taxon>
        <taxon>Murinae</taxon>
        <taxon>Rattus</taxon>
    </lineage>
</organism>
<dbReference type="Gene3D" id="1.20.58.60">
    <property type="match status" value="3"/>
</dbReference>
<keyword evidence="4" id="KW-0472">Membrane</keyword>
<dbReference type="GO" id="GO:0031965">
    <property type="term" value="C:nuclear membrane"/>
    <property type="evidence" value="ECO:0007669"/>
    <property type="project" value="UniProtKB-SubCell"/>
</dbReference>
<dbReference type="SUPFAM" id="SSF46966">
    <property type="entry name" value="Spectrin repeat"/>
    <property type="match status" value="4"/>
</dbReference>
<dbReference type="InterPro" id="IPR002017">
    <property type="entry name" value="Spectrin_repeat"/>
</dbReference>
<dbReference type="Pfam" id="PF00435">
    <property type="entry name" value="Spectrin"/>
    <property type="match status" value="1"/>
</dbReference>
<dbReference type="PANTHER" id="PTHR14514">
    <property type="entry name" value="PKA ANCHORING PROTEIN"/>
    <property type="match status" value="1"/>
</dbReference>
<keyword evidence="2" id="KW-0597">Phosphoprotein</keyword>